<keyword evidence="2" id="KW-0732">Signal</keyword>
<evidence type="ECO:0000313" key="4">
    <source>
        <dbReference type="Proteomes" id="UP001199816"/>
    </source>
</evidence>
<evidence type="ECO:0000313" key="3">
    <source>
        <dbReference type="EMBL" id="MCD2421319.1"/>
    </source>
</evidence>
<reference evidence="3 4" key="1">
    <citation type="submission" date="2021-11" db="EMBL/GenBank/DDBJ databases">
        <title>Genomic of Niabella pedocola.</title>
        <authorList>
            <person name="Wu T."/>
        </authorList>
    </citation>
    <scope>NUCLEOTIDE SEQUENCE [LARGE SCALE GENOMIC DNA]</scope>
    <source>
        <strain evidence="3 4">JCM 31011</strain>
    </source>
</reference>
<protein>
    <recommendedName>
        <fullName evidence="5">Pentapeptide MXKDX repeat protein</fullName>
    </recommendedName>
</protein>
<dbReference type="Proteomes" id="UP001199816">
    <property type="component" value="Unassembled WGS sequence"/>
</dbReference>
<dbReference type="RefSeq" id="WP_231002225.1">
    <property type="nucleotide sequence ID" value="NZ_JAJNEC010000002.1"/>
</dbReference>
<name>A0ABS8PJN0_9BACT</name>
<evidence type="ECO:0000256" key="1">
    <source>
        <dbReference type="SAM" id="MobiDB-lite"/>
    </source>
</evidence>
<evidence type="ECO:0000256" key="2">
    <source>
        <dbReference type="SAM" id="SignalP"/>
    </source>
</evidence>
<feature type="chain" id="PRO_5046661816" description="Pentapeptide MXKDX repeat protein" evidence="2">
    <location>
        <begin position="20"/>
        <end position="63"/>
    </location>
</feature>
<organism evidence="3 4">
    <name type="scientific">Niabella pedocola</name>
    <dbReference type="NCBI Taxonomy" id="1752077"/>
    <lineage>
        <taxon>Bacteria</taxon>
        <taxon>Pseudomonadati</taxon>
        <taxon>Bacteroidota</taxon>
        <taxon>Chitinophagia</taxon>
        <taxon>Chitinophagales</taxon>
        <taxon>Chitinophagaceae</taxon>
        <taxon>Niabella</taxon>
    </lineage>
</organism>
<gene>
    <name evidence="3" type="ORF">LQ567_00995</name>
</gene>
<feature type="signal peptide" evidence="2">
    <location>
        <begin position="1"/>
        <end position="19"/>
    </location>
</feature>
<feature type="compositionally biased region" description="Basic residues" evidence="1">
    <location>
        <begin position="37"/>
        <end position="50"/>
    </location>
</feature>
<keyword evidence="4" id="KW-1185">Reference proteome</keyword>
<sequence>MKKILVAAMILLTTGVAVNATGMHMQDKPAKTEMSKPHKKGKAGKKHHGAAKKEAAKKDDKAK</sequence>
<proteinExistence type="predicted"/>
<evidence type="ECO:0008006" key="5">
    <source>
        <dbReference type="Google" id="ProtNLM"/>
    </source>
</evidence>
<feature type="compositionally biased region" description="Basic and acidic residues" evidence="1">
    <location>
        <begin position="25"/>
        <end position="36"/>
    </location>
</feature>
<feature type="region of interest" description="Disordered" evidence="1">
    <location>
        <begin position="23"/>
        <end position="63"/>
    </location>
</feature>
<feature type="compositionally biased region" description="Basic and acidic residues" evidence="1">
    <location>
        <begin position="51"/>
        <end position="63"/>
    </location>
</feature>
<comment type="caution">
    <text evidence="3">The sequence shown here is derived from an EMBL/GenBank/DDBJ whole genome shotgun (WGS) entry which is preliminary data.</text>
</comment>
<dbReference type="EMBL" id="JAJNEC010000002">
    <property type="protein sequence ID" value="MCD2421319.1"/>
    <property type="molecule type" value="Genomic_DNA"/>
</dbReference>
<accession>A0ABS8PJN0</accession>